<name>A0ABX9XCP1_9FLAO</name>
<dbReference type="Proteomes" id="UP000281899">
    <property type="component" value="Unassembled WGS sequence"/>
</dbReference>
<protein>
    <submittedName>
        <fullName evidence="1">Uncharacterized protein</fullName>
    </submittedName>
</protein>
<organism evidence="1 2">
    <name type="scientific">Chryseobacterium cucumeris</name>
    <dbReference type="NCBI Taxonomy" id="1813611"/>
    <lineage>
        <taxon>Bacteria</taxon>
        <taxon>Pseudomonadati</taxon>
        <taxon>Bacteroidota</taxon>
        <taxon>Flavobacteriia</taxon>
        <taxon>Flavobacteriales</taxon>
        <taxon>Weeksellaceae</taxon>
        <taxon>Chryseobacterium group</taxon>
        <taxon>Chryseobacterium</taxon>
    </lineage>
</organism>
<sequence length="60" mass="7134">MKKNSIPGEFKERFLESKGFLPEIIVNDYPLRDKIVKLYVKKEDGLIRHQEKSFREIGIL</sequence>
<comment type="caution">
    <text evidence="1">The sequence shown here is derived from an EMBL/GenBank/DDBJ whole genome shotgun (WGS) entry which is preliminary data.</text>
</comment>
<evidence type="ECO:0000313" key="2">
    <source>
        <dbReference type="Proteomes" id="UP000281899"/>
    </source>
</evidence>
<dbReference type="EMBL" id="RJTW01000003">
    <property type="protein sequence ID" value="ROH95344.1"/>
    <property type="molecule type" value="Genomic_DNA"/>
</dbReference>
<proteinExistence type="predicted"/>
<gene>
    <name evidence="1" type="ORF">EGI15_05670</name>
</gene>
<accession>A0ABX9XCP1</accession>
<evidence type="ECO:0000313" key="1">
    <source>
        <dbReference type="EMBL" id="ROH95344.1"/>
    </source>
</evidence>
<keyword evidence="2" id="KW-1185">Reference proteome</keyword>
<reference evidence="1 2" key="1">
    <citation type="submission" date="2018-11" db="EMBL/GenBank/DDBJ databases">
        <title>Proposal to divide the Flavobacteriaceae and reorganize its genera based on Amino Acid Identity values calculated from whole genome sequences.</title>
        <authorList>
            <person name="Nicholson A.C."/>
            <person name="Gulvik C.A."/>
            <person name="Whitney A.M."/>
            <person name="Humrighouse B.W."/>
            <person name="Bell M."/>
            <person name="Holmes B."/>
            <person name="Steigerwalt A."/>
            <person name="Villarma A."/>
            <person name="Sheth M."/>
            <person name="Batra D."/>
            <person name="Pryor J."/>
            <person name="Bernardet J.-F."/>
            <person name="Hugo C."/>
            <person name="Kampfer P."/>
            <person name="Newman J."/>
            <person name="Mcquiston J.R."/>
        </authorList>
    </citation>
    <scope>NUCLEOTIDE SEQUENCE [LARGE SCALE GENOMIC DNA]</scope>
    <source>
        <strain evidence="1 2">G0235</strain>
    </source>
</reference>